<dbReference type="InterPro" id="IPR024173">
    <property type="entry name" value="Pesterase_MJ0037-like"/>
</dbReference>
<dbReference type="EMBL" id="CP011071">
    <property type="protein sequence ID" value="AKA35277.1"/>
    <property type="molecule type" value="Genomic_DNA"/>
</dbReference>
<dbReference type="STRING" id="516051.VC82_1664"/>
<dbReference type="InterPro" id="IPR004843">
    <property type="entry name" value="Calcineurin-like_PHP"/>
</dbReference>
<name>A0A0D5YSJ6_9FLAO</name>
<proteinExistence type="predicted"/>
<dbReference type="Gene3D" id="3.60.21.10">
    <property type="match status" value="1"/>
</dbReference>
<protein>
    <submittedName>
        <fullName evidence="2">Metallophosphoesterase</fullName>
    </submittedName>
</protein>
<reference evidence="2 3" key="1">
    <citation type="submission" date="2015-03" db="EMBL/GenBank/DDBJ databases">
        <title>Complete genome sequence of Muricauda lutaonensis CC-HSB-11T, isolated from a coastal hot spring.</title>
        <authorList>
            <person name="Kim K.M."/>
        </authorList>
    </citation>
    <scope>NUCLEOTIDE SEQUENCE [LARGE SCALE GENOMIC DNA]</scope>
    <source>
        <strain evidence="2 3">CC-HSB-11</strain>
    </source>
</reference>
<dbReference type="GO" id="GO:0016787">
    <property type="term" value="F:hydrolase activity"/>
    <property type="evidence" value="ECO:0007669"/>
    <property type="project" value="InterPro"/>
</dbReference>
<gene>
    <name evidence="2" type="ORF">VC82_1664</name>
</gene>
<dbReference type="PANTHER" id="PTHR39323:SF1">
    <property type="entry name" value="BLR1149 PROTEIN"/>
    <property type="match status" value="1"/>
</dbReference>
<evidence type="ECO:0000313" key="2">
    <source>
        <dbReference type="EMBL" id="AKA35277.1"/>
    </source>
</evidence>
<keyword evidence="3" id="KW-1185">Reference proteome</keyword>
<dbReference type="PANTHER" id="PTHR39323">
    <property type="entry name" value="BLR1149 PROTEIN"/>
    <property type="match status" value="1"/>
</dbReference>
<dbReference type="AlphaFoldDB" id="A0A0D5YSJ6"/>
<dbReference type="Proteomes" id="UP000032726">
    <property type="component" value="Chromosome"/>
</dbReference>
<dbReference type="KEGG" id="mlt:VC82_1664"/>
<dbReference type="InterPro" id="IPR026336">
    <property type="entry name" value="PdeM-like"/>
</dbReference>
<feature type="domain" description="Calcineurin-like phosphoesterase" evidence="1">
    <location>
        <begin position="30"/>
        <end position="130"/>
    </location>
</feature>
<dbReference type="InterPro" id="IPR029052">
    <property type="entry name" value="Metallo-depent_PP-like"/>
</dbReference>
<dbReference type="PIRSF" id="PIRSF000887">
    <property type="entry name" value="Pesterase_MJ0037"/>
    <property type="match status" value="1"/>
</dbReference>
<dbReference type="Pfam" id="PF00149">
    <property type="entry name" value="Metallophos"/>
    <property type="match status" value="1"/>
</dbReference>
<evidence type="ECO:0000259" key="1">
    <source>
        <dbReference type="Pfam" id="PF00149"/>
    </source>
</evidence>
<accession>A0A0D5YSJ6</accession>
<dbReference type="PATRIC" id="fig|516051.4.peg.1719"/>
<evidence type="ECO:0000313" key="3">
    <source>
        <dbReference type="Proteomes" id="UP000032726"/>
    </source>
</evidence>
<sequence length="213" mass="24389">MSYMTQNIKIQDQEFILHPLGGVFWIEKSLLLISDVHLGKVGHFRKFGAAVPRKAVHQNFLLLDKLVSAFEPFQICFLGDLFHSSLNKEWQLFENWVAKTPAKIVLVAGNHDIIAPEKFEALGIEIFEELVLEEFFLTHHPTEHETLFNFCGHIHPAIKLSGLGRQRLRLPCFFKSKNQMILPAFGTFTGTHTLAPKKEDEIFVIVENKVIKV</sequence>
<dbReference type="NCBIfam" id="TIGR04123">
    <property type="entry name" value="P_estr_lig_assc"/>
    <property type="match status" value="1"/>
</dbReference>
<organism evidence="2 3">
    <name type="scientific">Flagellimonas lutaonensis</name>
    <dbReference type="NCBI Taxonomy" id="516051"/>
    <lineage>
        <taxon>Bacteria</taxon>
        <taxon>Pseudomonadati</taxon>
        <taxon>Bacteroidota</taxon>
        <taxon>Flavobacteriia</taxon>
        <taxon>Flavobacteriales</taxon>
        <taxon>Flavobacteriaceae</taxon>
        <taxon>Flagellimonas</taxon>
    </lineage>
</organism>
<dbReference type="SUPFAM" id="SSF56300">
    <property type="entry name" value="Metallo-dependent phosphatases"/>
    <property type="match status" value="1"/>
</dbReference>
<dbReference type="HOGENOM" id="CLU_075478_1_0_10"/>